<evidence type="ECO:0000256" key="1">
    <source>
        <dbReference type="ARBA" id="ARBA00004141"/>
    </source>
</evidence>
<protein>
    <recommendedName>
        <fullName evidence="2">chitin synthase</fullName>
        <ecNumber evidence="2">2.4.1.16</ecNumber>
    </recommendedName>
</protein>
<evidence type="ECO:0000256" key="5">
    <source>
        <dbReference type="ARBA" id="ARBA00022989"/>
    </source>
</evidence>
<evidence type="ECO:0000313" key="11">
    <source>
        <dbReference type="Proteomes" id="UP000005408"/>
    </source>
</evidence>
<dbReference type="Gene3D" id="3.90.550.10">
    <property type="entry name" value="Spore Coat Polysaccharide Biosynthesis Protein SpsA, Chain A"/>
    <property type="match status" value="1"/>
</dbReference>
<feature type="transmembrane region" description="Helical" evidence="8">
    <location>
        <begin position="12"/>
        <end position="31"/>
    </location>
</feature>
<dbReference type="InterPro" id="IPR036179">
    <property type="entry name" value="Ig-like_dom_sf"/>
</dbReference>
<evidence type="ECO:0000313" key="10">
    <source>
        <dbReference type="EnsemblMetazoa" id="G4072.1:cds"/>
    </source>
</evidence>
<dbReference type="SMART" id="SM00408">
    <property type="entry name" value="IGc2"/>
    <property type="match status" value="2"/>
</dbReference>
<dbReference type="Gene3D" id="2.60.40.10">
    <property type="entry name" value="Immunoglobulins"/>
    <property type="match status" value="3"/>
</dbReference>
<dbReference type="GO" id="GO:0016020">
    <property type="term" value="C:membrane"/>
    <property type="evidence" value="ECO:0007669"/>
    <property type="project" value="UniProtKB-SubCell"/>
</dbReference>
<name>A0A8W8N045_MAGGI</name>
<evidence type="ECO:0000256" key="8">
    <source>
        <dbReference type="SAM" id="Phobius"/>
    </source>
</evidence>
<dbReference type="InterPro" id="IPR004835">
    <property type="entry name" value="Chitin_synth"/>
</dbReference>
<evidence type="ECO:0000256" key="2">
    <source>
        <dbReference type="ARBA" id="ARBA00012543"/>
    </source>
</evidence>
<dbReference type="PANTHER" id="PTHR22914:SF42">
    <property type="entry name" value="CHITIN SYNTHASE"/>
    <property type="match status" value="1"/>
</dbReference>
<feature type="region of interest" description="Disordered" evidence="7">
    <location>
        <begin position="335"/>
        <end position="359"/>
    </location>
</feature>
<dbReference type="Proteomes" id="UP000005408">
    <property type="component" value="Unassembled WGS sequence"/>
</dbReference>
<keyword evidence="6 8" id="KW-0472">Membrane</keyword>
<evidence type="ECO:0000259" key="9">
    <source>
        <dbReference type="PROSITE" id="PS50835"/>
    </source>
</evidence>
<dbReference type="Pfam" id="PF03142">
    <property type="entry name" value="Chitin_synth_2"/>
    <property type="match status" value="1"/>
</dbReference>
<dbReference type="InterPro" id="IPR013098">
    <property type="entry name" value="Ig_I-set"/>
</dbReference>
<dbReference type="PANTHER" id="PTHR22914">
    <property type="entry name" value="CHITIN SYNTHASE"/>
    <property type="match status" value="1"/>
</dbReference>
<feature type="compositionally biased region" description="Low complexity" evidence="7">
    <location>
        <begin position="335"/>
        <end position="358"/>
    </location>
</feature>
<dbReference type="GO" id="GO:0004100">
    <property type="term" value="F:chitin synthase activity"/>
    <property type="evidence" value="ECO:0007669"/>
    <property type="project" value="UniProtKB-EC"/>
</dbReference>
<feature type="transmembrane region" description="Helical" evidence="8">
    <location>
        <begin position="1317"/>
        <end position="1338"/>
    </location>
</feature>
<evidence type="ECO:0000256" key="6">
    <source>
        <dbReference type="ARBA" id="ARBA00023136"/>
    </source>
</evidence>
<keyword evidence="3" id="KW-0808">Transferase</keyword>
<feature type="transmembrane region" description="Helical" evidence="8">
    <location>
        <begin position="610"/>
        <end position="632"/>
    </location>
</feature>
<organism evidence="10 11">
    <name type="scientific">Magallana gigas</name>
    <name type="common">Pacific oyster</name>
    <name type="synonym">Crassostrea gigas</name>
    <dbReference type="NCBI Taxonomy" id="29159"/>
    <lineage>
        <taxon>Eukaryota</taxon>
        <taxon>Metazoa</taxon>
        <taxon>Spiralia</taxon>
        <taxon>Lophotrochozoa</taxon>
        <taxon>Mollusca</taxon>
        <taxon>Bivalvia</taxon>
        <taxon>Autobranchia</taxon>
        <taxon>Pteriomorphia</taxon>
        <taxon>Ostreida</taxon>
        <taxon>Ostreoidea</taxon>
        <taxon>Ostreidae</taxon>
        <taxon>Magallana</taxon>
    </lineage>
</organism>
<evidence type="ECO:0000256" key="3">
    <source>
        <dbReference type="ARBA" id="ARBA00022676"/>
    </source>
</evidence>
<feature type="transmembrane region" description="Helical" evidence="8">
    <location>
        <begin position="730"/>
        <end position="754"/>
    </location>
</feature>
<dbReference type="CDD" id="cd00096">
    <property type="entry name" value="Ig"/>
    <property type="match status" value="1"/>
</dbReference>
<feature type="transmembrane region" description="Helical" evidence="8">
    <location>
        <begin position="667"/>
        <end position="690"/>
    </location>
</feature>
<dbReference type="SMART" id="SM00409">
    <property type="entry name" value="IG"/>
    <property type="match status" value="3"/>
</dbReference>
<feature type="transmembrane region" description="Helical" evidence="8">
    <location>
        <begin position="697"/>
        <end position="718"/>
    </location>
</feature>
<dbReference type="EnsemblMetazoa" id="G4072.1">
    <property type="protein sequence ID" value="G4072.1:cds"/>
    <property type="gene ID" value="G4072"/>
</dbReference>
<feature type="transmembrane region" description="Helical" evidence="8">
    <location>
        <begin position="186"/>
        <end position="207"/>
    </location>
</feature>
<dbReference type="Pfam" id="PF13927">
    <property type="entry name" value="Ig_3"/>
    <property type="match status" value="1"/>
</dbReference>
<feature type="domain" description="Ig-like" evidence="9">
    <location>
        <begin position="887"/>
        <end position="963"/>
    </location>
</feature>
<keyword evidence="11" id="KW-1185">Reference proteome</keyword>
<evidence type="ECO:0000256" key="4">
    <source>
        <dbReference type="ARBA" id="ARBA00022692"/>
    </source>
</evidence>
<dbReference type="Pfam" id="PF07679">
    <property type="entry name" value="I-set"/>
    <property type="match status" value="1"/>
</dbReference>
<dbReference type="InterPro" id="IPR003599">
    <property type="entry name" value="Ig_sub"/>
</dbReference>
<dbReference type="SUPFAM" id="SSF53448">
    <property type="entry name" value="Nucleotide-diphospho-sugar transferases"/>
    <property type="match status" value="1"/>
</dbReference>
<dbReference type="EC" id="2.4.1.16" evidence="2"/>
<dbReference type="SUPFAM" id="SSF48726">
    <property type="entry name" value="Immunoglobulin"/>
    <property type="match status" value="2"/>
</dbReference>
<feature type="domain" description="Ig-like" evidence="9">
    <location>
        <begin position="803"/>
        <end position="879"/>
    </location>
</feature>
<accession>A0A8W8N045</accession>
<keyword evidence="4 8" id="KW-0812">Transmembrane</keyword>
<keyword evidence="3" id="KW-0328">Glycosyltransferase</keyword>
<feature type="transmembrane region" description="Helical" evidence="8">
    <location>
        <begin position="57"/>
        <end position="81"/>
    </location>
</feature>
<keyword evidence="5 8" id="KW-1133">Transmembrane helix</keyword>
<feature type="domain" description="Ig-like" evidence="9">
    <location>
        <begin position="1144"/>
        <end position="1228"/>
    </location>
</feature>
<dbReference type="GO" id="GO:0071944">
    <property type="term" value="C:cell periphery"/>
    <property type="evidence" value="ECO:0007669"/>
    <property type="project" value="TreeGrafter"/>
</dbReference>
<comment type="subcellular location">
    <subcellularLocation>
        <location evidence="1">Membrane</location>
        <topology evidence="1">Multi-pass membrane protein</topology>
    </subcellularLocation>
</comment>
<dbReference type="GO" id="GO:0006031">
    <property type="term" value="P:chitin biosynthetic process"/>
    <property type="evidence" value="ECO:0007669"/>
    <property type="project" value="TreeGrafter"/>
</dbReference>
<dbReference type="InterPro" id="IPR013783">
    <property type="entry name" value="Ig-like_fold"/>
</dbReference>
<proteinExistence type="predicted"/>
<dbReference type="InterPro" id="IPR029044">
    <property type="entry name" value="Nucleotide-diphossugar_trans"/>
</dbReference>
<feature type="transmembrane region" description="Helical" evidence="8">
    <location>
        <begin position="639"/>
        <end position="661"/>
    </location>
</feature>
<sequence>MGTADKVTTSVAFLNMLVAIIEVVVPLCNCMNRVAPCASYLYDQSTSNAFRKDREKFHIAVSIVQLGVIVLFAAIACTIYCEQPFGIFKPTMKCRYGDYDTYFTWDGDPTEPILFAVLIILFSFVCLKMCYYACAINVQVYCCYVPLLLSTVLTLVPMIYFSLFETTIFGYIILPNKFKEEIEMSVQLSIPVSAAVVAILCVLLLVFNHRKNLVKRMEEQERFFRYPYFQSVGIGLSILQSRVSYLSNLEDQYRTDSTRNGNNTTKRHIYVCSTMMRERKKEMKKLVSSILRLQRNSSDECTYEAHIIFDDAFNEEQPNEYVKRLEKVIEKDLQQNASQSQQNNTKQQQNSQSQQNDSWYQKIEYPTPYGCKYEYLKKEEQEYTPLISVHLKNKNKIRMKKRWSQVMYMLFFLRFKQKREDLDNCFILTLDGDVDFEPKAVERLKELLDRDSHVGAACGRIFPEGMGPMIWYQKFEYAASHWLQKSTEHVYGCCLCSPGCFSLFRGSALDEVLDTYTKKPKKALHHIQYDLGEDRWLCTLLLKQGYKVEYMSAATAKTFAPQTFLEFCKQRRRWTPSTLANILDVIWLKSKEVRQMNPYINKLYLLYQTYLLVSSVVTPGTIFLVIVGALVTAFPELPLWVALLLNVIPIAILMIICVMTDKDEIPIYYSGVLSTVYSLLMIVLLIGLIIEAKQSDFCSISTFFFAFVVGVFFLSAMLHPTEFKYICYGAMYFFAVPAVSMILVIYILGSLHILRWGTREKRSDYVLDEDKLSLLDRCCGRQRDERGADEFLLLCNESNSPVGKKIEIRCNRRVPPYCNVVWKKDAREINNNDRRIDMVNYGFPKLVINNAKSSDSGSYTCDVTQISGGQIEFKPCNVAIKGKKGKEAVRLSTNSGTNTIVEGHDDEIVCKISENIDNETIWKKDSTIISVEDNKYPIKDATKSMAGTYSCEVKFKPSEDSITIGKSKVEKEGHYITFKPRDSQQGEGSNDISVVWKIDDKTTEHFGNSVEIDEETNLKIDIDNWNTDKFNVSRTVKNKRINITDKFEICKQNGKFKITEKSYKRILKSLRNVLIDSEITWKENDTNIDDIQEAVVKQKKKTGNITITDPKKENCTYTCAIKHQPKSDSIAIEIVKPSLIMEGPDLILLDLNNSEPNNGAIKEITCKTTAKKLKDVKWKKDNAEINTEDQNQSLSLKIENANRKHAGRYTCRIETSTGTVLEASKSIGCELDFNETEEWHKLIKEYLSPDEESFEKQKEVHELMLSLRNNVYFLFFLINALFVTSIFMMTQVNEFKGNIQISIPCPNKDGMFEVEPISMIFIFTFGLTLLLQLIGMVIHRFNTFLHLAYDIFSHKGGSQTAQHENA</sequence>
<feature type="transmembrane region" description="Helical" evidence="8">
    <location>
        <begin position="147"/>
        <end position="174"/>
    </location>
</feature>
<dbReference type="InterPro" id="IPR003598">
    <property type="entry name" value="Ig_sub2"/>
</dbReference>
<feature type="transmembrane region" description="Helical" evidence="8">
    <location>
        <begin position="113"/>
        <end position="135"/>
    </location>
</feature>
<feature type="transmembrane region" description="Helical" evidence="8">
    <location>
        <begin position="1271"/>
        <end position="1289"/>
    </location>
</feature>
<dbReference type="InterPro" id="IPR007110">
    <property type="entry name" value="Ig-like_dom"/>
</dbReference>
<evidence type="ECO:0000256" key="7">
    <source>
        <dbReference type="SAM" id="MobiDB-lite"/>
    </source>
</evidence>
<dbReference type="PROSITE" id="PS50835">
    <property type="entry name" value="IG_LIKE"/>
    <property type="match status" value="3"/>
</dbReference>
<reference evidence="10" key="1">
    <citation type="submission" date="2022-08" db="UniProtKB">
        <authorList>
            <consortium name="EnsemblMetazoa"/>
        </authorList>
    </citation>
    <scope>IDENTIFICATION</scope>
    <source>
        <strain evidence="10">05x7-T-G4-1.051#20</strain>
    </source>
</reference>